<comment type="similarity">
    <text evidence="2">Belongs to the NADH:flavin oxidoreductase/NADH oxidase family.</text>
</comment>
<dbReference type="PANTHER" id="PTHR22893">
    <property type="entry name" value="NADH OXIDOREDUCTASE-RELATED"/>
    <property type="match status" value="1"/>
</dbReference>
<dbReference type="InterPro" id="IPR045247">
    <property type="entry name" value="Oye-like"/>
</dbReference>
<dbReference type="OrthoDB" id="8523426at2"/>
<dbReference type="KEGG" id="ttc:FOKN1_0694"/>
<dbReference type="GO" id="GO:0016628">
    <property type="term" value="F:oxidoreductase activity, acting on the CH-CH group of donors, NAD or NADP as acceptor"/>
    <property type="evidence" value="ECO:0007669"/>
    <property type="project" value="UniProtKB-ARBA"/>
</dbReference>
<evidence type="ECO:0000256" key="2">
    <source>
        <dbReference type="ARBA" id="ARBA00005979"/>
    </source>
</evidence>
<evidence type="ECO:0000313" key="6">
    <source>
        <dbReference type="Proteomes" id="UP000218765"/>
    </source>
</evidence>
<dbReference type="GO" id="GO:0010181">
    <property type="term" value="F:FMN binding"/>
    <property type="evidence" value="ECO:0007669"/>
    <property type="project" value="InterPro"/>
</dbReference>
<dbReference type="EMBL" id="AP018052">
    <property type="protein sequence ID" value="BAZ93096.1"/>
    <property type="molecule type" value="Genomic_DNA"/>
</dbReference>
<feature type="domain" description="NADH:flavin oxidoreductase/NADH oxidase N-terminal" evidence="4">
    <location>
        <begin position="4"/>
        <end position="334"/>
    </location>
</feature>
<reference evidence="5 6" key="1">
    <citation type="submission" date="2017-05" db="EMBL/GenBank/DDBJ databases">
        <title>Thiocyanate degradation by Thiohalobacter thiocyanaticus FOKN1.</title>
        <authorList>
            <person name="Oshiki M."/>
            <person name="Fukushima T."/>
            <person name="Kawano S."/>
            <person name="Nakagawa J."/>
        </authorList>
    </citation>
    <scope>NUCLEOTIDE SEQUENCE [LARGE SCALE GENOMIC DNA]</scope>
    <source>
        <strain evidence="5 6">FOKN1</strain>
    </source>
</reference>
<dbReference type="AlphaFoldDB" id="A0A1Z4VN87"/>
<evidence type="ECO:0000256" key="3">
    <source>
        <dbReference type="ARBA" id="ARBA00023002"/>
    </source>
</evidence>
<keyword evidence="3" id="KW-0560">Oxidoreductase</keyword>
<evidence type="ECO:0000259" key="4">
    <source>
        <dbReference type="Pfam" id="PF00724"/>
    </source>
</evidence>
<evidence type="ECO:0000313" key="5">
    <source>
        <dbReference type="EMBL" id="BAZ93096.1"/>
    </source>
</evidence>
<dbReference type="PANTHER" id="PTHR22893:SF98">
    <property type="entry name" value="OXIDOREDUCTASE"/>
    <property type="match status" value="1"/>
</dbReference>
<gene>
    <name evidence="5" type="ORF">FOKN1_0694</name>
</gene>
<sequence length="361" mass="39265">MQSKLFSPIRLGDLELPNRIVMAPLTRNRAGEGNVPTALNTEYYRQRAGAGLIISEAAQVSPQGVGYPATPGIHNEAQVAGWKAVLEAVHSAGGRMFIQLWHVGRISHPSLQPDGAAPVAPSAIRPAGEAVTYNGMQPFETPRALDTDELPGIVAQYRSAARLARTAGFDGVEIHAANGYLLDQFLRDGSNQRSDAYGGPVANRYRLLGEVLAAVLESWPAGRVGVRLSPENSFNDIRDSDAQTTFNHVVEQLAPHGLAYLHVIEGDMMSGARELDYGAFRLRFAGPYMANNGFDFARADQWLEQDRADLIAFGKLYLANPDLVERFRQGAPLNAPDADTFYGGDARGYTDYPTLEEQTPL</sequence>
<dbReference type="SUPFAM" id="SSF51395">
    <property type="entry name" value="FMN-linked oxidoreductases"/>
    <property type="match status" value="1"/>
</dbReference>
<comment type="cofactor">
    <cofactor evidence="1">
        <name>FMN</name>
        <dbReference type="ChEBI" id="CHEBI:58210"/>
    </cofactor>
</comment>
<dbReference type="Pfam" id="PF00724">
    <property type="entry name" value="Oxidored_FMN"/>
    <property type="match status" value="1"/>
</dbReference>
<organism evidence="5 6">
    <name type="scientific">Thiohalobacter thiocyanaticus</name>
    <dbReference type="NCBI Taxonomy" id="585455"/>
    <lineage>
        <taxon>Bacteria</taxon>
        <taxon>Pseudomonadati</taxon>
        <taxon>Pseudomonadota</taxon>
        <taxon>Gammaproteobacteria</taxon>
        <taxon>Thiohalobacterales</taxon>
        <taxon>Thiohalobacteraceae</taxon>
        <taxon>Thiohalobacter</taxon>
    </lineage>
</organism>
<protein>
    <submittedName>
        <fullName evidence="5">NADH:flavin oxidoreductase/NADH oxidase</fullName>
    </submittedName>
</protein>
<evidence type="ECO:0000256" key="1">
    <source>
        <dbReference type="ARBA" id="ARBA00001917"/>
    </source>
</evidence>
<dbReference type="GO" id="GO:0005829">
    <property type="term" value="C:cytosol"/>
    <property type="evidence" value="ECO:0007669"/>
    <property type="project" value="TreeGrafter"/>
</dbReference>
<name>A0A1Z4VN87_9GAMM</name>
<dbReference type="CDD" id="cd02933">
    <property type="entry name" value="OYE_like_FMN"/>
    <property type="match status" value="1"/>
</dbReference>
<dbReference type="Proteomes" id="UP000218765">
    <property type="component" value="Chromosome"/>
</dbReference>
<keyword evidence="6" id="KW-1185">Reference proteome</keyword>
<dbReference type="FunFam" id="3.20.20.70:FF:000059">
    <property type="entry name" value="N-ethylmaleimide reductase, FMN-linked"/>
    <property type="match status" value="1"/>
</dbReference>
<proteinExistence type="inferred from homology"/>
<dbReference type="InterPro" id="IPR013785">
    <property type="entry name" value="Aldolase_TIM"/>
</dbReference>
<dbReference type="RefSeq" id="WP_096364777.1">
    <property type="nucleotide sequence ID" value="NZ_AP018052.1"/>
</dbReference>
<accession>A0A1Z4VN87</accession>
<dbReference type="Gene3D" id="3.20.20.70">
    <property type="entry name" value="Aldolase class I"/>
    <property type="match status" value="1"/>
</dbReference>
<dbReference type="InterPro" id="IPR001155">
    <property type="entry name" value="OxRdtase_FMN_N"/>
</dbReference>